<dbReference type="GO" id="GO:0003677">
    <property type="term" value="F:DNA binding"/>
    <property type="evidence" value="ECO:0007669"/>
    <property type="project" value="InterPro"/>
</dbReference>
<dbReference type="InterPro" id="IPR002492">
    <property type="entry name" value="Transposase_Tc1-like"/>
</dbReference>
<protein>
    <submittedName>
        <fullName evidence="5">TCB1 transposase</fullName>
    </submittedName>
</protein>
<feature type="non-terminal residue" evidence="5">
    <location>
        <position position="1"/>
    </location>
</feature>
<name>A0A8X7WVK4_POLSE</name>
<dbReference type="GO" id="GO:0006313">
    <property type="term" value="P:DNA transposition"/>
    <property type="evidence" value="ECO:0007669"/>
    <property type="project" value="InterPro"/>
</dbReference>
<evidence type="ECO:0000256" key="1">
    <source>
        <dbReference type="SAM" id="MobiDB-lite"/>
    </source>
</evidence>
<dbReference type="Proteomes" id="UP000886611">
    <property type="component" value="Unassembled WGS sequence"/>
</dbReference>
<proteinExistence type="predicted"/>
<dbReference type="Pfam" id="PF01498">
    <property type="entry name" value="HTH_Tnp_Tc3_2"/>
    <property type="match status" value="1"/>
</dbReference>
<feature type="domain" description="Sleeping Beauty transposase HTH" evidence="4">
    <location>
        <begin position="6"/>
        <end position="55"/>
    </location>
</feature>
<evidence type="ECO:0000259" key="4">
    <source>
        <dbReference type="Pfam" id="PF25787"/>
    </source>
</evidence>
<evidence type="ECO:0000313" key="5">
    <source>
        <dbReference type="EMBL" id="KAG2456306.1"/>
    </source>
</evidence>
<dbReference type="NCBIfam" id="NF033545">
    <property type="entry name" value="transpos_IS630"/>
    <property type="match status" value="1"/>
</dbReference>
<dbReference type="Pfam" id="PF13358">
    <property type="entry name" value="DDE_3"/>
    <property type="match status" value="1"/>
</dbReference>
<dbReference type="Pfam" id="PF25787">
    <property type="entry name" value="HTH_SB"/>
    <property type="match status" value="1"/>
</dbReference>
<dbReference type="InterPro" id="IPR036388">
    <property type="entry name" value="WH-like_DNA-bd_sf"/>
</dbReference>
<accession>A0A8X7WVK4</accession>
<dbReference type="PANTHER" id="PTHR23022">
    <property type="entry name" value="TRANSPOSABLE ELEMENT-RELATED"/>
    <property type="match status" value="1"/>
</dbReference>
<sequence>MDQRKRRKELSQDIRKKIIDKHVKGKGYKTISKQLDVPVTTVAHIIQKFKIHGTVANLPGRGCRRKIDDKSKRRIIRMVTKEPRKTSKEIQGELQTQGTSVSDRTIRRCLSQSGLHGRRPRRTPLLKTNHKKARLEFAKLHVDKPQRFWENVLWTDETKIELFAKAHQLYVHRRKNEADQEKNTVPSVKHGGGSVMFWGCFAASGTGCLESVQGTMKSQDYQGILERNVLASVRKLGLSPRSWVLQQDNDPKHTAKNTQEWLRGKHWTILKWPSMSPDLNPIEHLWKELKHAVWKRHPSNLRQLEQFAHEEWAKIPAEKCRSLIDSYRNHLIAVIASKGCATKY</sequence>
<evidence type="ECO:0000259" key="3">
    <source>
        <dbReference type="Pfam" id="PF13358"/>
    </source>
</evidence>
<dbReference type="Gene3D" id="1.10.10.10">
    <property type="entry name" value="Winged helix-like DNA-binding domain superfamily/Winged helix DNA-binding domain"/>
    <property type="match status" value="1"/>
</dbReference>
<evidence type="ECO:0000313" key="6">
    <source>
        <dbReference type="Proteomes" id="UP000886611"/>
    </source>
</evidence>
<feature type="non-terminal residue" evidence="5">
    <location>
        <position position="344"/>
    </location>
</feature>
<dbReference type="SUPFAM" id="SSF46689">
    <property type="entry name" value="Homeodomain-like"/>
    <property type="match status" value="1"/>
</dbReference>
<dbReference type="PANTHER" id="PTHR23022:SF135">
    <property type="entry name" value="SI:DKEY-77F5.3"/>
    <property type="match status" value="1"/>
</dbReference>
<feature type="region of interest" description="Disordered" evidence="1">
    <location>
        <begin position="83"/>
        <end position="102"/>
    </location>
</feature>
<dbReference type="InterPro" id="IPR057667">
    <property type="entry name" value="HTH_SB"/>
</dbReference>
<dbReference type="EMBL" id="JAATIS010008602">
    <property type="protein sequence ID" value="KAG2456306.1"/>
    <property type="molecule type" value="Genomic_DNA"/>
</dbReference>
<dbReference type="InterPro" id="IPR009057">
    <property type="entry name" value="Homeodomain-like_sf"/>
</dbReference>
<dbReference type="InterPro" id="IPR052338">
    <property type="entry name" value="Transposase_5"/>
</dbReference>
<evidence type="ECO:0000259" key="2">
    <source>
        <dbReference type="Pfam" id="PF01498"/>
    </source>
</evidence>
<feature type="compositionally biased region" description="Polar residues" evidence="1">
    <location>
        <begin position="93"/>
        <end position="102"/>
    </location>
</feature>
<dbReference type="AlphaFoldDB" id="A0A8X7WVK4"/>
<dbReference type="InterPro" id="IPR038717">
    <property type="entry name" value="Tc1-like_DDE_dom"/>
</dbReference>
<dbReference type="Gene3D" id="3.30.420.10">
    <property type="entry name" value="Ribonuclease H-like superfamily/Ribonuclease H"/>
    <property type="match status" value="1"/>
</dbReference>
<dbReference type="InterPro" id="IPR036397">
    <property type="entry name" value="RNaseH_sf"/>
</dbReference>
<dbReference type="GO" id="GO:0015074">
    <property type="term" value="P:DNA integration"/>
    <property type="evidence" value="ECO:0007669"/>
    <property type="project" value="InterPro"/>
</dbReference>
<reference evidence="5 6" key="1">
    <citation type="journal article" date="2021" name="Cell">
        <title>Tracing the genetic footprints of vertebrate landing in non-teleost ray-finned fishes.</title>
        <authorList>
            <person name="Bi X."/>
            <person name="Wang K."/>
            <person name="Yang L."/>
            <person name="Pan H."/>
            <person name="Jiang H."/>
            <person name="Wei Q."/>
            <person name="Fang M."/>
            <person name="Yu H."/>
            <person name="Zhu C."/>
            <person name="Cai Y."/>
            <person name="He Y."/>
            <person name="Gan X."/>
            <person name="Zeng H."/>
            <person name="Yu D."/>
            <person name="Zhu Y."/>
            <person name="Jiang H."/>
            <person name="Qiu Q."/>
            <person name="Yang H."/>
            <person name="Zhang Y.E."/>
            <person name="Wang W."/>
            <person name="Zhu M."/>
            <person name="He S."/>
            <person name="Zhang G."/>
        </authorList>
    </citation>
    <scope>NUCLEOTIDE SEQUENCE [LARGE SCALE GENOMIC DNA]</scope>
    <source>
        <strain evidence="5">Bchr_013</strain>
    </source>
</reference>
<feature type="domain" description="Transposase Tc1-like" evidence="2">
    <location>
        <begin position="72"/>
        <end position="143"/>
    </location>
</feature>
<feature type="domain" description="Tc1-like transposase DDE" evidence="3">
    <location>
        <begin position="152"/>
        <end position="304"/>
    </location>
</feature>
<keyword evidence="6" id="KW-1185">Reference proteome</keyword>
<gene>
    <name evidence="5" type="primary">Tcb1_30</name>
    <name evidence="5" type="ORF">GTO96_0012540</name>
</gene>
<organism evidence="5 6">
    <name type="scientific">Polypterus senegalus</name>
    <name type="common">Senegal bichir</name>
    <dbReference type="NCBI Taxonomy" id="55291"/>
    <lineage>
        <taxon>Eukaryota</taxon>
        <taxon>Metazoa</taxon>
        <taxon>Chordata</taxon>
        <taxon>Craniata</taxon>
        <taxon>Vertebrata</taxon>
        <taxon>Euteleostomi</taxon>
        <taxon>Actinopterygii</taxon>
        <taxon>Polypteriformes</taxon>
        <taxon>Polypteridae</taxon>
        <taxon>Polypterus</taxon>
    </lineage>
</organism>
<dbReference type="InterPro" id="IPR047655">
    <property type="entry name" value="Transpos_IS630-like"/>
</dbReference>
<comment type="caution">
    <text evidence="5">The sequence shown here is derived from an EMBL/GenBank/DDBJ whole genome shotgun (WGS) entry which is preliminary data.</text>
</comment>